<evidence type="ECO:0000256" key="1">
    <source>
        <dbReference type="SAM" id="MobiDB-lite"/>
    </source>
</evidence>
<accession>A0A1J5QS48</accession>
<dbReference type="EMBL" id="MLJW01001343">
    <property type="protein sequence ID" value="OIQ78749.1"/>
    <property type="molecule type" value="Genomic_DNA"/>
</dbReference>
<sequence length="396" mass="43601">MHVGDRLHHPHRTGADLLSDGATGDQHRTLALECIAMFGPLRPARFHRFRPCLQDIEVAVDAVLAPFDVHRTAVVPFDGHGKTRQLLRFGVSQTVAVAQFRRRIPCLHQMLRTRWRELHADQLGPEVAADHRLSTSLQRGFEYVELVRIDRPLHHGFAKTVGRGDEHHIGKAGLGIECEHHARHRLVAAHHALHPGRQGDVAMDEALVHAIGDGAVVVERGKHMSDLVEHGLDAADIEIGFLLSGERGVRQVFRRCGGAHRERRIRVAGGQRGIRSADGLLEVGRKGRVDNPLADLFANLRQGAHVVRIQGGQRRFDAPLQPAGAQDFAEGMRRGAKPARHAHSGSGELADHFAQRSILAADLVDIAHSHIVQFQNEFLPGMGLHLCIHGGKSSIE</sequence>
<dbReference type="AlphaFoldDB" id="A0A1J5QS48"/>
<gene>
    <name evidence="2" type="ORF">GALL_395460</name>
</gene>
<evidence type="ECO:0000313" key="2">
    <source>
        <dbReference type="EMBL" id="OIQ78749.1"/>
    </source>
</evidence>
<comment type="caution">
    <text evidence="2">The sequence shown here is derived from an EMBL/GenBank/DDBJ whole genome shotgun (WGS) entry which is preliminary data.</text>
</comment>
<proteinExistence type="predicted"/>
<protein>
    <submittedName>
        <fullName evidence="2">Uncharacterized protein</fullName>
    </submittedName>
</protein>
<name>A0A1J5QS48_9ZZZZ</name>
<feature type="region of interest" description="Disordered" evidence="1">
    <location>
        <begin position="1"/>
        <end position="20"/>
    </location>
</feature>
<organism evidence="2">
    <name type="scientific">mine drainage metagenome</name>
    <dbReference type="NCBI Taxonomy" id="410659"/>
    <lineage>
        <taxon>unclassified sequences</taxon>
        <taxon>metagenomes</taxon>
        <taxon>ecological metagenomes</taxon>
    </lineage>
</organism>
<reference evidence="2" key="1">
    <citation type="submission" date="2016-10" db="EMBL/GenBank/DDBJ databases">
        <title>Sequence of Gallionella enrichment culture.</title>
        <authorList>
            <person name="Poehlein A."/>
            <person name="Muehling M."/>
            <person name="Daniel R."/>
        </authorList>
    </citation>
    <scope>NUCLEOTIDE SEQUENCE</scope>
</reference>